<evidence type="ECO:0000313" key="2">
    <source>
        <dbReference type="EMBL" id="GAA1974619.1"/>
    </source>
</evidence>
<organism evidence="2 3">
    <name type="scientific">Catenulispora subtropica</name>
    <dbReference type="NCBI Taxonomy" id="450798"/>
    <lineage>
        <taxon>Bacteria</taxon>
        <taxon>Bacillati</taxon>
        <taxon>Actinomycetota</taxon>
        <taxon>Actinomycetes</taxon>
        <taxon>Catenulisporales</taxon>
        <taxon>Catenulisporaceae</taxon>
        <taxon>Catenulispora</taxon>
    </lineage>
</organism>
<sequence>MSVVGALLLWVLYLFALCMIVRLIIGWVLQFARSWEPRGVMLVVVETAYTVTDPPLKLLRRYIPPLRLGGVALDLAFMILGIIVLLLIRVAATL</sequence>
<keyword evidence="1" id="KW-0812">Transmembrane</keyword>
<dbReference type="RefSeq" id="WP_344658405.1">
    <property type="nucleotide sequence ID" value="NZ_BAAAQM010000020.1"/>
</dbReference>
<name>A0ABN2RTQ6_9ACTN</name>
<dbReference type="Proteomes" id="UP001499854">
    <property type="component" value="Unassembled WGS sequence"/>
</dbReference>
<accession>A0ABN2RTQ6</accession>
<protein>
    <submittedName>
        <fullName evidence="2">YggT family protein</fullName>
    </submittedName>
</protein>
<dbReference type="EMBL" id="BAAAQM010000020">
    <property type="protein sequence ID" value="GAA1974619.1"/>
    <property type="molecule type" value="Genomic_DNA"/>
</dbReference>
<keyword evidence="1" id="KW-1133">Transmembrane helix</keyword>
<evidence type="ECO:0000313" key="3">
    <source>
        <dbReference type="Proteomes" id="UP001499854"/>
    </source>
</evidence>
<keyword evidence="1" id="KW-0472">Membrane</keyword>
<feature type="transmembrane region" description="Helical" evidence="1">
    <location>
        <begin position="66"/>
        <end position="88"/>
    </location>
</feature>
<comment type="caution">
    <text evidence="2">The sequence shown here is derived from an EMBL/GenBank/DDBJ whole genome shotgun (WGS) entry which is preliminary data.</text>
</comment>
<evidence type="ECO:0000256" key="1">
    <source>
        <dbReference type="SAM" id="Phobius"/>
    </source>
</evidence>
<gene>
    <name evidence="2" type="ORF">GCM10009838_38300</name>
</gene>
<feature type="transmembrane region" description="Helical" evidence="1">
    <location>
        <begin position="6"/>
        <end position="29"/>
    </location>
</feature>
<proteinExistence type="predicted"/>
<dbReference type="InterPro" id="IPR003425">
    <property type="entry name" value="CCB3/YggT"/>
</dbReference>
<reference evidence="2 3" key="1">
    <citation type="journal article" date="2019" name="Int. J. Syst. Evol. Microbiol.">
        <title>The Global Catalogue of Microorganisms (GCM) 10K type strain sequencing project: providing services to taxonomists for standard genome sequencing and annotation.</title>
        <authorList>
            <consortium name="The Broad Institute Genomics Platform"/>
            <consortium name="The Broad Institute Genome Sequencing Center for Infectious Disease"/>
            <person name="Wu L."/>
            <person name="Ma J."/>
        </authorList>
    </citation>
    <scope>NUCLEOTIDE SEQUENCE [LARGE SCALE GENOMIC DNA]</scope>
    <source>
        <strain evidence="2 3">JCM 16013</strain>
    </source>
</reference>
<dbReference type="Pfam" id="PF02325">
    <property type="entry name" value="CCB3_YggT"/>
    <property type="match status" value="1"/>
</dbReference>
<keyword evidence="3" id="KW-1185">Reference proteome</keyword>